<accession>A0A7I7XZ55</accession>
<proteinExistence type="predicted"/>
<dbReference type="Gene3D" id="1.10.10.10">
    <property type="entry name" value="Winged helix-like DNA-binding domain superfamily/Winged helix DNA-binding domain"/>
    <property type="match status" value="1"/>
</dbReference>
<gene>
    <name evidence="1" type="ORF">MCNF_30290</name>
</gene>
<dbReference type="PROSITE" id="PS50987">
    <property type="entry name" value="HTH_ARSR_2"/>
    <property type="match status" value="1"/>
</dbReference>
<dbReference type="GO" id="GO:0003700">
    <property type="term" value="F:DNA-binding transcription factor activity"/>
    <property type="evidence" value="ECO:0007669"/>
    <property type="project" value="InterPro"/>
</dbReference>
<reference evidence="1" key="1">
    <citation type="journal article" date="2019" name="Emerg. Microbes Infect.">
        <title>Comprehensive subspecies identification of 175 nontuberculous mycobacteria species based on 7547 genomic profiles.</title>
        <authorList>
            <person name="Matsumoto Y."/>
            <person name="Kinjo T."/>
            <person name="Motooka D."/>
            <person name="Nabeya D."/>
            <person name="Jung N."/>
            <person name="Uechi K."/>
            <person name="Horii T."/>
            <person name="Iida T."/>
            <person name="Fujita J."/>
            <person name="Nakamura S."/>
        </authorList>
    </citation>
    <scope>NUCLEOTIDE SEQUENCE [LARGE SCALE GENOMIC DNA]</scope>
    <source>
        <strain evidence="1">JCM 13671</strain>
    </source>
</reference>
<name>A0A7I7XZ55_9MYCO</name>
<dbReference type="NCBIfam" id="NF033788">
    <property type="entry name" value="HTH_metalloreg"/>
    <property type="match status" value="1"/>
</dbReference>
<dbReference type="EMBL" id="AP022612">
    <property type="protein sequence ID" value="BBZ34424.1"/>
    <property type="molecule type" value="Genomic_DNA"/>
</dbReference>
<dbReference type="InterPro" id="IPR001845">
    <property type="entry name" value="HTH_ArsR_DNA-bd_dom"/>
</dbReference>
<dbReference type="SMART" id="SM00418">
    <property type="entry name" value="HTH_ARSR"/>
    <property type="match status" value="1"/>
</dbReference>
<dbReference type="OrthoDB" id="3630048at2"/>
<dbReference type="PANTHER" id="PTHR38600:SF1">
    <property type="entry name" value="TRANSCRIPTIONAL REGULATORY PROTEIN"/>
    <property type="match status" value="1"/>
</dbReference>
<organism evidence="1 2">
    <name type="scientific">Mycolicibacterium confluentis</name>
    <dbReference type="NCBI Taxonomy" id="28047"/>
    <lineage>
        <taxon>Bacteria</taxon>
        <taxon>Bacillati</taxon>
        <taxon>Actinomycetota</taxon>
        <taxon>Actinomycetes</taxon>
        <taxon>Mycobacteriales</taxon>
        <taxon>Mycobacteriaceae</taxon>
        <taxon>Mycolicibacterium</taxon>
    </lineage>
</organism>
<dbReference type="InterPro" id="IPR036388">
    <property type="entry name" value="WH-like_DNA-bd_sf"/>
</dbReference>
<dbReference type="AlphaFoldDB" id="A0A7I7XZ55"/>
<dbReference type="CDD" id="cd00090">
    <property type="entry name" value="HTH_ARSR"/>
    <property type="match status" value="1"/>
</dbReference>
<dbReference type="PRINTS" id="PR00778">
    <property type="entry name" value="HTHARSR"/>
</dbReference>
<dbReference type="PANTHER" id="PTHR38600">
    <property type="entry name" value="TRANSCRIPTIONAL REGULATORY PROTEIN"/>
    <property type="match status" value="1"/>
</dbReference>
<dbReference type="Pfam" id="PF12840">
    <property type="entry name" value="HTH_20"/>
    <property type="match status" value="1"/>
</dbReference>
<evidence type="ECO:0000313" key="2">
    <source>
        <dbReference type="Proteomes" id="UP000466931"/>
    </source>
</evidence>
<evidence type="ECO:0000313" key="1">
    <source>
        <dbReference type="EMBL" id="BBZ34424.1"/>
    </source>
</evidence>
<dbReference type="Proteomes" id="UP000466931">
    <property type="component" value="Chromosome"/>
</dbReference>
<reference evidence="1" key="2">
    <citation type="submission" date="2020-02" db="EMBL/GenBank/DDBJ databases">
        <authorList>
            <person name="Matsumoto Y."/>
            <person name="Motooka D."/>
            <person name="Nakamura S."/>
        </authorList>
    </citation>
    <scope>NUCLEOTIDE SEQUENCE</scope>
    <source>
        <strain evidence="1">JCM 13671</strain>
    </source>
</reference>
<dbReference type="InterPro" id="IPR036390">
    <property type="entry name" value="WH_DNA-bd_sf"/>
</dbReference>
<sequence>MTAVAAPVYDALGDRNRLRIVIRLCEDGPKSTSALSESITRQAAAKHLALLEEAGLVRSEKRGRERIWSVQTESLTAAADYLNALSRKWDQRIEALRALVERDQD</sequence>
<dbReference type="SUPFAM" id="SSF46785">
    <property type="entry name" value="Winged helix' DNA-binding domain"/>
    <property type="match status" value="1"/>
</dbReference>
<protein>
    <submittedName>
        <fullName evidence="1">Transcriptional regulator</fullName>
    </submittedName>
</protein>
<dbReference type="RefSeq" id="WP_085151519.1">
    <property type="nucleotide sequence ID" value="NZ_AP022612.1"/>
</dbReference>
<dbReference type="InterPro" id="IPR011991">
    <property type="entry name" value="ArsR-like_HTH"/>
</dbReference>
<keyword evidence="2" id="KW-1185">Reference proteome</keyword>